<dbReference type="ESTHER" id="9firm-a0a174r4k2">
    <property type="family name" value="Carb_B_Bacteria"/>
</dbReference>
<dbReference type="GO" id="GO:0016787">
    <property type="term" value="F:hydrolase activity"/>
    <property type="evidence" value="ECO:0007669"/>
    <property type="project" value="UniProtKB-KW"/>
</dbReference>
<gene>
    <name evidence="5" type="primary">pnbA_3</name>
    <name evidence="5" type="ORF">ERS852498_02820</name>
</gene>
<name>A0A174R4K2_9FIRM</name>
<dbReference type="SUPFAM" id="SSF53474">
    <property type="entry name" value="alpha/beta-Hydrolases"/>
    <property type="match status" value="1"/>
</dbReference>
<keyword evidence="2 3" id="KW-0378">Hydrolase</keyword>
<dbReference type="EMBL" id="CZAL01000017">
    <property type="protein sequence ID" value="CUP78946.1"/>
    <property type="molecule type" value="Genomic_DNA"/>
</dbReference>
<dbReference type="InterPro" id="IPR050309">
    <property type="entry name" value="Type-B_Carboxylest/Lipase"/>
</dbReference>
<dbReference type="PANTHER" id="PTHR11559">
    <property type="entry name" value="CARBOXYLESTERASE"/>
    <property type="match status" value="1"/>
</dbReference>
<evidence type="ECO:0000256" key="2">
    <source>
        <dbReference type="ARBA" id="ARBA00022801"/>
    </source>
</evidence>
<dbReference type="InterPro" id="IPR029058">
    <property type="entry name" value="AB_hydrolase_fold"/>
</dbReference>
<dbReference type="InterPro" id="IPR019826">
    <property type="entry name" value="Carboxylesterase_B_AS"/>
</dbReference>
<dbReference type="Proteomes" id="UP000095709">
    <property type="component" value="Unassembled WGS sequence"/>
</dbReference>
<evidence type="ECO:0000256" key="3">
    <source>
        <dbReference type="RuleBase" id="RU361235"/>
    </source>
</evidence>
<organism evidence="5 6">
    <name type="scientific">Fusicatenibacter saccharivorans</name>
    <dbReference type="NCBI Taxonomy" id="1150298"/>
    <lineage>
        <taxon>Bacteria</taxon>
        <taxon>Bacillati</taxon>
        <taxon>Bacillota</taxon>
        <taxon>Clostridia</taxon>
        <taxon>Lachnospirales</taxon>
        <taxon>Lachnospiraceae</taxon>
        <taxon>Fusicatenibacter</taxon>
    </lineage>
</organism>
<evidence type="ECO:0000313" key="6">
    <source>
        <dbReference type="Proteomes" id="UP000095709"/>
    </source>
</evidence>
<dbReference type="PROSITE" id="PS00122">
    <property type="entry name" value="CARBOXYLESTERASE_B_1"/>
    <property type="match status" value="1"/>
</dbReference>
<dbReference type="EC" id="3.1.1.-" evidence="3"/>
<accession>A0A174R4K2</accession>
<comment type="similarity">
    <text evidence="1 3">Belongs to the type-B carboxylesterase/lipase family.</text>
</comment>
<proteinExistence type="inferred from homology"/>
<dbReference type="AlphaFoldDB" id="A0A174R4K2"/>
<protein>
    <recommendedName>
        <fullName evidence="3">Carboxylic ester hydrolase</fullName>
        <ecNumber evidence="3">3.1.1.-</ecNumber>
    </recommendedName>
</protein>
<sequence length="502" mass="57043">MEFYEKVNRIAKTEKGEIEGIPGNIPQYTVFKGIPYAKAPVGELRWREPQETEKWEGVYHADHFGPIAPQMRHPKGSLYGDEFFQSAEDMSEDCLYLNIWTPEVKEEKKLPVLFWVHGGGLTGGYGFEPEFDGEAFCKEGVILVTFNYRLGVLGFLCHEDLAKESEHGVSGNYGHLDQIAALKWVRKNIGAFGGDPDNITIFGQSAGAFSVQTMLVSPLTRGDIAGSIIMSCADINWPDPGMGQKPMETAEKQGAEFMKDAGCHSIDELRGKSADELMAVMMKGFMKYPMGTVIDHYLLDEAVSDSYYQGNYPDLPMMIGNTAGEWTLVFGVPEDPEVWKEQQRQMMGPAAEKYLELLQVEKKEDIMRAIQESHSWMVKNRVLCELNIRHDHKPCYLYLFDHDLPGNEAGSFHSSELWYVFGTVARCWRPMTGTDYDISRVMTKSWANFAKQKNPNGEGVPEWKPYQPENPQNMVFSEKTECKEIKELEVQRYLKEIMLEHA</sequence>
<evidence type="ECO:0000313" key="5">
    <source>
        <dbReference type="EMBL" id="CUP78946.1"/>
    </source>
</evidence>
<dbReference type="PROSITE" id="PS00941">
    <property type="entry name" value="CARBOXYLESTERASE_B_2"/>
    <property type="match status" value="1"/>
</dbReference>
<dbReference type="InterPro" id="IPR019819">
    <property type="entry name" value="Carboxylesterase_B_CS"/>
</dbReference>
<dbReference type="Pfam" id="PF00135">
    <property type="entry name" value="COesterase"/>
    <property type="match status" value="1"/>
</dbReference>
<dbReference type="Gene3D" id="3.40.50.1820">
    <property type="entry name" value="alpha/beta hydrolase"/>
    <property type="match status" value="1"/>
</dbReference>
<reference evidence="5 6" key="1">
    <citation type="submission" date="2015-09" db="EMBL/GenBank/DDBJ databases">
        <authorList>
            <consortium name="Pathogen Informatics"/>
        </authorList>
    </citation>
    <scope>NUCLEOTIDE SEQUENCE [LARGE SCALE GENOMIC DNA]</scope>
    <source>
        <strain evidence="5 6">2789STDY5834885</strain>
    </source>
</reference>
<evidence type="ECO:0000256" key="1">
    <source>
        <dbReference type="ARBA" id="ARBA00005964"/>
    </source>
</evidence>
<dbReference type="GeneID" id="79855015"/>
<evidence type="ECO:0000259" key="4">
    <source>
        <dbReference type="Pfam" id="PF00135"/>
    </source>
</evidence>
<dbReference type="InterPro" id="IPR002018">
    <property type="entry name" value="CarbesteraseB"/>
</dbReference>
<dbReference type="RefSeq" id="WP_055267694.1">
    <property type="nucleotide sequence ID" value="NZ_CZAL01000017.1"/>
</dbReference>
<feature type="domain" description="Carboxylesterase type B" evidence="4">
    <location>
        <begin position="10"/>
        <end position="482"/>
    </location>
</feature>